<evidence type="ECO:0000313" key="4">
    <source>
        <dbReference type="Proteomes" id="UP000465810"/>
    </source>
</evidence>
<dbReference type="EMBL" id="WVTD01000001">
    <property type="protein sequence ID" value="MYL96534.1"/>
    <property type="molecule type" value="Genomic_DNA"/>
</dbReference>
<gene>
    <name evidence="3" type="ORF">GR702_01930</name>
</gene>
<comment type="caution">
    <text evidence="3">The sequence shown here is derived from an EMBL/GenBank/DDBJ whole genome shotgun (WGS) entry which is preliminary data.</text>
</comment>
<proteinExistence type="predicted"/>
<feature type="region of interest" description="Disordered" evidence="1">
    <location>
        <begin position="38"/>
        <end position="57"/>
    </location>
</feature>
<keyword evidence="2" id="KW-1133">Transmembrane helix</keyword>
<evidence type="ECO:0000256" key="1">
    <source>
        <dbReference type="SAM" id="MobiDB-lite"/>
    </source>
</evidence>
<evidence type="ECO:0000256" key="2">
    <source>
        <dbReference type="SAM" id="Phobius"/>
    </source>
</evidence>
<accession>A0A7X4K5W7</accession>
<evidence type="ECO:0000313" key="3">
    <source>
        <dbReference type="EMBL" id="MYL96534.1"/>
    </source>
</evidence>
<reference evidence="3 4" key="1">
    <citation type="submission" date="2019-12" db="EMBL/GenBank/DDBJ databases">
        <authorList>
            <person name="Feng G."/>
            <person name="Zhu H."/>
        </authorList>
    </citation>
    <scope>NUCLEOTIDE SEQUENCE [LARGE SCALE GENOMIC DNA]</scope>
    <source>
        <strain evidence="3 4">FGD1</strain>
    </source>
</reference>
<keyword evidence="2" id="KW-0472">Membrane</keyword>
<dbReference type="AlphaFoldDB" id="A0A7X4K5W7"/>
<dbReference type="RefSeq" id="WP_160984249.1">
    <property type="nucleotide sequence ID" value="NZ_WVTD01000001.1"/>
</dbReference>
<keyword evidence="2" id="KW-0812">Transmembrane</keyword>
<dbReference type="Proteomes" id="UP000465810">
    <property type="component" value="Unassembled WGS sequence"/>
</dbReference>
<feature type="transmembrane region" description="Helical" evidence="2">
    <location>
        <begin position="6"/>
        <end position="28"/>
    </location>
</feature>
<feature type="compositionally biased region" description="Basic and acidic residues" evidence="1">
    <location>
        <begin position="44"/>
        <end position="57"/>
    </location>
</feature>
<keyword evidence="4" id="KW-1185">Reference proteome</keyword>
<organism evidence="3 4">
    <name type="scientific">Novosphingobium silvae</name>
    <dbReference type="NCBI Taxonomy" id="2692619"/>
    <lineage>
        <taxon>Bacteria</taxon>
        <taxon>Pseudomonadati</taxon>
        <taxon>Pseudomonadota</taxon>
        <taxon>Alphaproteobacteria</taxon>
        <taxon>Sphingomonadales</taxon>
        <taxon>Sphingomonadaceae</taxon>
        <taxon>Novosphingobium</taxon>
    </lineage>
</organism>
<sequence length="57" mass="6651">MENLWAFVIIGGPIVLGLAILYGGISYWRRNRRLDPLSHQSAQKVREDVREEERRAN</sequence>
<protein>
    <submittedName>
        <fullName evidence="3">Uncharacterized protein</fullName>
    </submittedName>
</protein>
<name>A0A7X4K5W7_9SPHN</name>